<feature type="domain" description="F5/8 type C" evidence="2">
    <location>
        <begin position="606"/>
        <end position="748"/>
    </location>
</feature>
<dbReference type="InterPro" id="IPR000421">
    <property type="entry name" value="FA58C"/>
</dbReference>
<dbReference type="Gene3D" id="2.60.120.260">
    <property type="entry name" value="Galactose-binding domain-like"/>
    <property type="match status" value="5"/>
</dbReference>
<feature type="compositionally biased region" description="Polar residues" evidence="1">
    <location>
        <begin position="11"/>
        <end position="27"/>
    </location>
</feature>
<protein>
    <recommendedName>
        <fullName evidence="2">F5/8 type C domain-containing protein</fullName>
    </recommendedName>
</protein>
<gene>
    <name evidence="3" type="ORF">PMEA_00006347</name>
</gene>
<dbReference type="Proteomes" id="UP001159428">
    <property type="component" value="Unassembled WGS sequence"/>
</dbReference>
<dbReference type="EMBL" id="CALNXJ010000015">
    <property type="protein sequence ID" value="CAH3116242.1"/>
    <property type="molecule type" value="Genomic_DNA"/>
</dbReference>
<feature type="domain" description="F5/8 type C" evidence="2">
    <location>
        <begin position="219"/>
        <end position="367"/>
    </location>
</feature>
<sequence length="748" mass="84851">MEDGEIPNDKVTASSEQNANTPAKNGRLNYTSGSSWCAGTGDTNPYLQIDLQTIHIICAVSTQGNSKADQWVKDYKLQLSTDGTCWRDYMEADYLSLLVTLLCQKGLVRGLFGFSTHAFFHLWKKFIIMLRYDCIFLSQVLRGNSDRDTTVKHVIYGVSTRYLRFLPQTQQGGVCMRTEVFGVQQKRGELHMIDHLNCLVWFLSKCESCMFLNYYLAVCEMEAIGLATGGAIPDSSFTAPSYYDNRYKASYGRLNENNRGWAPKTTTNPADFLQVDLLYEYIICSVATQGANGIKEWTTKYKIQLSLDGFTFFTYKENNIAKVFTGNSNQNGIIKNNLQEFASAKFIRFWPTAYSGWKALRVEVYGIIPTKDCTTEAIGLANSGIIPDFSFTASSYYDNRYKPSYGRLNGNNRGWAPRNTTNPADFLQIDLLHKYAICAVATQGANGINEWTTDYKIQLSLDGTTFFTYKENSSVKVVVNKSNNDKTSGLINRSFNRIKFQRRTCSEKHGLGFIRLAIANSKSLFMEYLIIVVVYDAVYQLRKFDTMLHFYNKLQVFLGNVDQNNITKNSLKEFSSAKFIRFQPTAYNSWKALRVEVYGIVPTKVCKTEAIGLASGGAIPDSSFTALSYYDNRYKASYGRLNGKNRGWAPKTTTNPADFLQVDLLYEYVICAVATQGANGINEWTINYKIHLSSDGITFFTYKENNIDKVFPGNSNQRDIIKNNLQEFASAKFIRFQPTAYYSWKLLY</sequence>
<evidence type="ECO:0000313" key="4">
    <source>
        <dbReference type="Proteomes" id="UP001159428"/>
    </source>
</evidence>
<evidence type="ECO:0000256" key="1">
    <source>
        <dbReference type="SAM" id="MobiDB-lite"/>
    </source>
</evidence>
<dbReference type="PANTHER" id="PTHR24543">
    <property type="entry name" value="MULTICOPPER OXIDASE-RELATED"/>
    <property type="match status" value="1"/>
</dbReference>
<dbReference type="PANTHER" id="PTHR24543:SF291">
    <property type="entry name" value="SMOKE ALARM, ISOFORM D"/>
    <property type="match status" value="1"/>
</dbReference>
<dbReference type="SUPFAM" id="SSF49785">
    <property type="entry name" value="Galactose-binding domain-like"/>
    <property type="match status" value="4"/>
</dbReference>
<accession>A0AAU9WJQ7</accession>
<organism evidence="3 4">
    <name type="scientific">Pocillopora meandrina</name>
    <dbReference type="NCBI Taxonomy" id="46732"/>
    <lineage>
        <taxon>Eukaryota</taxon>
        <taxon>Metazoa</taxon>
        <taxon>Cnidaria</taxon>
        <taxon>Anthozoa</taxon>
        <taxon>Hexacorallia</taxon>
        <taxon>Scleractinia</taxon>
        <taxon>Astrocoeniina</taxon>
        <taxon>Pocilloporidae</taxon>
        <taxon>Pocillopora</taxon>
    </lineage>
</organism>
<dbReference type="InterPro" id="IPR008979">
    <property type="entry name" value="Galactose-bd-like_sf"/>
</dbReference>
<comment type="caution">
    <text evidence="3">The sequence shown here is derived from an EMBL/GenBank/DDBJ whole genome shotgun (WGS) entry which is preliminary data.</text>
</comment>
<dbReference type="SMART" id="SM00231">
    <property type="entry name" value="FA58C"/>
    <property type="match status" value="4"/>
</dbReference>
<feature type="region of interest" description="Disordered" evidence="1">
    <location>
        <begin position="1"/>
        <end position="27"/>
    </location>
</feature>
<keyword evidence="4" id="KW-1185">Reference proteome</keyword>
<dbReference type="AlphaFoldDB" id="A0AAU9WJQ7"/>
<feature type="domain" description="F5/8 type C" evidence="2">
    <location>
        <begin position="373"/>
        <end position="496"/>
    </location>
</feature>
<dbReference type="CDD" id="cd00057">
    <property type="entry name" value="FA58C"/>
    <property type="match status" value="4"/>
</dbReference>
<evidence type="ECO:0000259" key="2">
    <source>
        <dbReference type="PROSITE" id="PS50022"/>
    </source>
</evidence>
<proteinExistence type="predicted"/>
<evidence type="ECO:0000313" key="3">
    <source>
        <dbReference type="EMBL" id="CAH3116242.1"/>
    </source>
</evidence>
<dbReference type="PROSITE" id="PS01285">
    <property type="entry name" value="FA58C_1"/>
    <property type="match status" value="4"/>
</dbReference>
<dbReference type="PROSITE" id="PS50022">
    <property type="entry name" value="FA58C_3"/>
    <property type="match status" value="4"/>
</dbReference>
<dbReference type="Pfam" id="PF00754">
    <property type="entry name" value="F5_F8_type_C"/>
    <property type="match status" value="4"/>
</dbReference>
<feature type="domain" description="F5/8 type C" evidence="2">
    <location>
        <begin position="1"/>
        <end position="92"/>
    </location>
</feature>
<reference evidence="3 4" key="1">
    <citation type="submission" date="2022-05" db="EMBL/GenBank/DDBJ databases">
        <authorList>
            <consortium name="Genoscope - CEA"/>
            <person name="William W."/>
        </authorList>
    </citation>
    <scope>NUCLEOTIDE SEQUENCE [LARGE SCALE GENOMIC DNA]</scope>
</reference>
<name>A0AAU9WJQ7_9CNID</name>